<dbReference type="PANTHER" id="PTHR43201:SF8">
    <property type="entry name" value="ACYL-COA SYNTHETASE FAMILY MEMBER 3"/>
    <property type="match status" value="1"/>
</dbReference>
<dbReference type="GO" id="GO:0006631">
    <property type="term" value="P:fatty acid metabolic process"/>
    <property type="evidence" value="ECO:0007669"/>
    <property type="project" value="TreeGrafter"/>
</dbReference>
<dbReference type="InterPro" id="IPR000873">
    <property type="entry name" value="AMP-dep_synth/lig_dom"/>
</dbReference>
<dbReference type="Pfam" id="PF23562">
    <property type="entry name" value="AMP-binding_C_3"/>
    <property type="match status" value="1"/>
</dbReference>
<dbReference type="Pfam" id="PF00501">
    <property type="entry name" value="AMP-binding"/>
    <property type="match status" value="1"/>
</dbReference>
<feature type="domain" description="AMP-dependent synthetase/ligase" evidence="2">
    <location>
        <begin position="145"/>
        <end position="353"/>
    </location>
</feature>
<evidence type="ECO:0000259" key="2">
    <source>
        <dbReference type="Pfam" id="PF00501"/>
    </source>
</evidence>
<dbReference type="PROSITE" id="PS00455">
    <property type="entry name" value="AMP_BINDING"/>
    <property type="match status" value="1"/>
</dbReference>
<dbReference type="STRING" id="28094.SAMN06295900_11612"/>
<evidence type="ECO:0000313" key="4">
    <source>
        <dbReference type="Proteomes" id="UP000192911"/>
    </source>
</evidence>
<dbReference type="InterPro" id="IPR042099">
    <property type="entry name" value="ANL_N_sf"/>
</dbReference>
<dbReference type="GeneID" id="95551998"/>
<comment type="similarity">
    <text evidence="1">Belongs to the ATP-dependent AMP-binding enzyme family.</text>
</comment>
<dbReference type="SUPFAM" id="SSF56801">
    <property type="entry name" value="Acetyl-CoA synthetase-like"/>
    <property type="match status" value="1"/>
</dbReference>
<name>A0A1X7GHP5_TRICW</name>
<sequence length="504" mass="54115">MTASTPRLEDLPLMLDRHADREVFLHGRAGSTRTTFGGIAQRVQAAARQAAALGLGAGSRVGLIAGNKLETLVIDMAALACRWTLVHLPDRAGTSGSSDPGGPLGVPLDALILEGEADADTRAWSLAGTVEGFRVYRANEADRAPADARLSRAPAIVFSSGTTGRSKAIIVDREAVLPHARRFFDMLEANAQDRFLIFLPLSNYQQKLLVYGCVLSGTGFCLSDMATVMPALRAYRPTLFLAPPVFYESACSLARVGDEQGRSARLAQLFGGAIRRAYSGMAPIKESVMSAYREAGVALFEAYGMTEFGPICANTPDASASGSVGRPIPPGSVKIAEDGEIIVSAPRCLTSGYVALADADEARKTYLDETSIATGDVGYIDDAGFVYIRGRKKELILTSQGYKIHPGSIERRFHEIAAVRHAVVLGNGRPYLGLLIIAEQEDPSVHDAVFDVVARLNREECAAHPIQRVQIRTHAFTPENGLLTANLKLNRKNIAAQYEQAVFS</sequence>
<dbReference type="AlphaFoldDB" id="A0A1X7GHP5"/>
<evidence type="ECO:0000313" key="3">
    <source>
        <dbReference type="EMBL" id="SMF69993.1"/>
    </source>
</evidence>
<organism evidence="3 4">
    <name type="scientific">Trinickia caryophylli</name>
    <name type="common">Paraburkholderia caryophylli</name>
    <dbReference type="NCBI Taxonomy" id="28094"/>
    <lineage>
        <taxon>Bacteria</taxon>
        <taxon>Pseudomonadati</taxon>
        <taxon>Pseudomonadota</taxon>
        <taxon>Betaproteobacteria</taxon>
        <taxon>Burkholderiales</taxon>
        <taxon>Burkholderiaceae</taxon>
        <taxon>Trinickia</taxon>
    </lineage>
</organism>
<accession>A0A1X7GHP5</accession>
<reference evidence="4" key="1">
    <citation type="submission" date="2017-04" db="EMBL/GenBank/DDBJ databases">
        <authorList>
            <person name="Varghese N."/>
            <person name="Submissions S."/>
        </authorList>
    </citation>
    <scope>NUCLEOTIDE SEQUENCE [LARGE SCALE GENOMIC DNA]</scope>
    <source>
        <strain evidence="4">Ballard 720</strain>
    </source>
</reference>
<keyword evidence="4" id="KW-1185">Reference proteome</keyword>
<dbReference type="Proteomes" id="UP000192911">
    <property type="component" value="Unassembled WGS sequence"/>
</dbReference>
<evidence type="ECO:0000256" key="1">
    <source>
        <dbReference type="ARBA" id="ARBA00006432"/>
    </source>
</evidence>
<dbReference type="Gene3D" id="3.40.50.12780">
    <property type="entry name" value="N-terminal domain of ligase-like"/>
    <property type="match status" value="1"/>
</dbReference>
<dbReference type="PANTHER" id="PTHR43201">
    <property type="entry name" value="ACYL-COA SYNTHETASE"/>
    <property type="match status" value="1"/>
</dbReference>
<dbReference type="GO" id="GO:0031956">
    <property type="term" value="F:medium-chain fatty acid-CoA ligase activity"/>
    <property type="evidence" value="ECO:0007669"/>
    <property type="project" value="TreeGrafter"/>
</dbReference>
<protein>
    <submittedName>
        <fullName evidence="3">Long-chain acyl-CoA synthetase (AMP-forming)</fullName>
    </submittedName>
</protein>
<gene>
    <name evidence="3" type="ORF">SAMN06295900_11612</name>
</gene>
<dbReference type="InterPro" id="IPR020845">
    <property type="entry name" value="AMP-binding_CS"/>
</dbReference>
<proteinExistence type="inferred from homology"/>
<dbReference type="EMBL" id="FXAH01000016">
    <property type="protein sequence ID" value="SMF69993.1"/>
    <property type="molecule type" value="Genomic_DNA"/>
</dbReference>
<dbReference type="RefSeq" id="WP_158243567.1">
    <property type="nucleotide sequence ID" value="NZ_BSQD01000014.1"/>
</dbReference>